<dbReference type="OrthoDB" id="37983at10239"/>
<dbReference type="RefSeq" id="YP_006988580.1">
    <property type="nucleotide sequence ID" value="NC_019406.1"/>
</dbReference>
<evidence type="ECO:0000313" key="1">
    <source>
        <dbReference type="EMBL" id="AFU88216.1"/>
    </source>
</evidence>
<dbReference type="InterPro" id="IPR045677">
    <property type="entry name" value="DUF6197"/>
</dbReference>
<proteinExistence type="predicted"/>
<gene>
    <name evidence="1" type="ORF">CcrColossus_gp346</name>
</gene>
<reference evidence="1 2" key="1">
    <citation type="journal article" date="2012" name="BMC Genomics">
        <title>The Caulobacter crescentus phage phiCbK: genomics of a canonical phage.</title>
        <authorList>
            <person name="Gill J.J."/>
            <person name="Berry J.D."/>
            <person name="Russell W.K."/>
            <person name="Lessor L."/>
            <person name="Escobar Garcia D.A."/>
            <person name="Hernandez D."/>
            <person name="Kane A."/>
            <person name="Keene J."/>
            <person name="Maddox M."/>
            <person name="Martin R."/>
            <person name="Mohan S."/>
            <person name="Thorn A.M."/>
            <person name="Russell D.H."/>
            <person name="Young R."/>
        </authorList>
    </citation>
    <scope>NUCLEOTIDE SEQUENCE [LARGE SCALE GENOMIC DNA]</scope>
</reference>
<evidence type="ECO:0000313" key="2">
    <source>
        <dbReference type="Proteomes" id="UP000000463"/>
    </source>
</evidence>
<sequence>MSNETLDVKQLNSGLLNKAADLIESHGWWHKGDAVRPIGSLCIVDALRRAVMLDANERAFIDTAAKFGYIERKPRALALFMIIQLGLHPYPSPPTSLVEWNDAPDRTVRDVLDALRTAAKELAQ</sequence>
<dbReference type="EMBL" id="JX100810">
    <property type="protein sequence ID" value="AFU88216.1"/>
    <property type="molecule type" value="Genomic_DNA"/>
</dbReference>
<dbReference type="GeneID" id="13995274"/>
<dbReference type="KEGG" id="vg:13995274"/>
<dbReference type="Proteomes" id="UP000000463">
    <property type="component" value="Segment"/>
</dbReference>
<keyword evidence="2" id="KW-1185">Reference proteome</keyword>
<organism evidence="1 2">
    <name type="scientific">Caulobacter phage CcrColossus</name>
    <dbReference type="NCBI Taxonomy" id="1211640"/>
    <lineage>
        <taxon>Viruses</taxon>
        <taxon>Duplodnaviria</taxon>
        <taxon>Heunggongvirae</taxon>
        <taxon>Uroviricota</taxon>
        <taxon>Caudoviricetes</taxon>
        <taxon>Jeanschmidtviridae</taxon>
        <taxon>Colossusvirus</taxon>
        <taxon>Colossusvirus colossus</taxon>
    </lineage>
</organism>
<name>K4JSV1_9CAUD</name>
<dbReference type="Pfam" id="PF19698">
    <property type="entry name" value="DUF6197"/>
    <property type="match status" value="1"/>
</dbReference>
<protein>
    <submittedName>
        <fullName evidence="1">Uncharacterized protein</fullName>
    </submittedName>
</protein>
<accession>K4JSV1</accession>